<keyword evidence="3" id="KW-1185">Reference proteome</keyword>
<dbReference type="SUPFAM" id="SSF89796">
    <property type="entry name" value="CoA-transferase family III (CaiB/BaiF)"/>
    <property type="match status" value="1"/>
</dbReference>
<dbReference type="InterPro" id="IPR003673">
    <property type="entry name" value="CoA-Trfase_fam_III"/>
</dbReference>
<sequence>MSEATGSAFAILDGVRVLDLSRIIAGPYAAQMLTDFGAEVIKVERPGIGDDARQYGRGIAGGRPVSPAFGALNAGKRSVCLDLRSEEDRAILFQLVDSADVLIQNFRPGLAEKLGIDAETLRTRNPKLVYCTVSGFGETGPLRMRTAVDAVGQAYGGLMGINGEDGRPPARVPVPIADLASGLNATIAILAALLRRAKTGRGATVGVSLLESVVGLMSHHITETLITKVPMRRMGSRTRVGVPNQAFQTSDGWVMLSATNDSMWRVCAGALGNAALADDPRFRTQAARAEHEDECADEVEKLTSALSTTEVLERLEVVNVPCAPLLTIEELMRDPQIEALGLMTTEDYMGVTVPVVAGHFRLDGERSRPGRVPELGEHTGEVLARLEPDRGVVRS</sequence>
<dbReference type="Gene3D" id="3.30.1540.10">
    <property type="entry name" value="formyl-coa transferase, domain 3"/>
    <property type="match status" value="1"/>
</dbReference>
<dbReference type="EMBL" id="JAAXLS010000020">
    <property type="protein sequence ID" value="NKQ56090.1"/>
    <property type="molecule type" value="Genomic_DNA"/>
</dbReference>
<gene>
    <name evidence="2" type="ORF">HFP15_24740</name>
</gene>
<organism evidence="2 3">
    <name type="scientific">Amycolatopsis acididurans</name>
    <dbReference type="NCBI Taxonomy" id="2724524"/>
    <lineage>
        <taxon>Bacteria</taxon>
        <taxon>Bacillati</taxon>
        <taxon>Actinomycetota</taxon>
        <taxon>Actinomycetes</taxon>
        <taxon>Pseudonocardiales</taxon>
        <taxon>Pseudonocardiaceae</taxon>
        <taxon>Amycolatopsis</taxon>
    </lineage>
</organism>
<evidence type="ECO:0000313" key="2">
    <source>
        <dbReference type="EMBL" id="NKQ56090.1"/>
    </source>
</evidence>
<comment type="caution">
    <text evidence="2">The sequence shown here is derived from an EMBL/GenBank/DDBJ whole genome shotgun (WGS) entry which is preliminary data.</text>
</comment>
<accession>A0ABX1JBW0</accession>
<dbReference type="Pfam" id="PF02515">
    <property type="entry name" value="CoA_transf_3"/>
    <property type="match status" value="1"/>
</dbReference>
<dbReference type="RefSeq" id="WP_168519133.1">
    <property type="nucleotide sequence ID" value="NZ_JAAXLS010000020.1"/>
</dbReference>
<evidence type="ECO:0000256" key="1">
    <source>
        <dbReference type="ARBA" id="ARBA00022679"/>
    </source>
</evidence>
<dbReference type="PANTHER" id="PTHR48207">
    <property type="entry name" value="SUCCINATE--HYDROXYMETHYLGLUTARATE COA-TRANSFERASE"/>
    <property type="match status" value="1"/>
</dbReference>
<dbReference type="InterPro" id="IPR044855">
    <property type="entry name" value="CoA-Trfase_III_dom3_sf"/>
</dbReference>
<evidence type="ECO:0000313" key="3">
    <source>
        <dbReference type="Proteomes" id="UP000715441"/>
    </source>
</evidence>
<dbReference type="Gene3D" id="3.40.50.10540">
    <property type="entry name" value="Crotonobetainyl-coa:carnitine coa-transferase, domain 1"/>
    <property type="match status" value="1"/>
</dbReference>
<name>A0ABX1JBW0_9PSEU</name>
<dbReference type="PANTHER" id="PTHR48207:SF3">
    <property type="entry name" value="SUCCINATE--HYDROXYMETHYLGLUTARATE COA-TRANSFERASE"/>
    <property type="match status" value="1"/>
</dbReference>
<dbReference type="InterPro" id="IPR023606">
    <property type="entry name" value="CoA-Trfase_III_dom_1_sf"/>
</dbReference>
<reference evidence="2 3" key="1">
    <citation type="submission" date="2020-04" db="EMBL/GenBank/DDBJ databases">
        <title>Novel species.</title>
        <authorList>
            <person name="Teo W.F.A."/>
            <person name="Lipun K."/>
            <person name="Srisuk N."/>
            <person name="Duangmal K."/>
        </authorList>
    </citation>
    <scope>NUCLEOTIDE SEQUENCE [LARGE SCALE GENOMIC DNA]</scope>
    <source>
        <strain evidence="2 3">K13G38</strain>
    </source>
</reference>
<dbReference type="Proteomes" id="UP000715441">
    <property type="component" value="Unassembled WGS sequence"/>
</dbReference>
<proteinExistence type="predicted"/>
<dbReference type="GO" id="GO:0016740">
    <property type="term" value="F:transferase activity"/>
    <property type="evidence" value="ECO:0007669"/>
    <property type="project" value="UniProtKB-KW"/>
</dbReference>
<protein>
    <submittedName>
        <fullName evidence="2">CoA transferase</fullName>
    </submittedName>
</protein>
<keyword evidence="1 2" id="KW-0808">Transferase</keyword>
<dbReference type="InterPro" id="IPR050483">
    <property type="entry name" value="CoA-transferase_III_domain"/>
</dbReference>